<evidence type="ECO:0000256" key="3">
    <source>
        <dbReference type="ARBA" id="ARBA00022448"/>
    </source>
</evidence>
<dbReference type="PROSITE" id="PS52015">
    <property type="entry name" value="TONB_CTD"/>
    <property type="match status" value="1"/>
</dbReference>
<evidence type="ECO:0000256" key="9">
    <source>
        <dbReference type="ARBA" id="ARBA00023136"/>
    </source>
</evidence>
<dbReference type="EMBL" id="CAADEW010000037">
    <property type="protein sequence ID" value="VFJ52569.1"/>
    <property type="molecule type" value="Genomic_DNA"/>
</dbReference>
<keyword evidence="3" id="KW-0813">Transport</keyword>
<keyword evidence="4" id="KW-1003">Cell membrane</keyword>
<dbReference type="InterPro" id="IPR006260">
    <property type="entry name" value="TonB/TolA_C"/>
</dbReference>
<dbReference type="Gene3D" id="3.30.1150.10">
    <property type="match status" value="1"/>
</dbReference>
<protein>
    <submittedName>
        <fullName evidence="12">Outer membrane transport energization protein TonB</fullName>
    </submittedName>
</protein>
<dbReference type="GO" id="GO:0015031">
    <property type="term" value="P:protein transport"/>
    <property type="evidence" value="ECO:0007669"/>
    <property type="project" value="UniProtKB-KW"/>
</dbReference>
<name>A0A450SHD9_9GAMM</name>
<evidence type="ECO:0000259" key="11">
    <source>
        <dbReference type="PROSITE" id="PS52015"/>
    </source>
</evidence>
<evidence type="ECO:0000256" key="5">
    <source>
        <dbReference type="ARBA" id="ARBA00022519"/>
    </source>
</evidence>
<feature type="compositionally biased region" description="Basic and acidic residues" evidence="10">
    <location>
        <begin position="82"/>
        <end position="96"/>
    </location>
</feature>
<comment type="subcellular location">
    <subcellularLocation>
        <location evidence="1">Cell inner membrane</location>
        <topology evidence="1">Single-pass membrane protein</topology>
        <orientation evidence="1">Periplasmic side</orientation>
    </subcellularLocation>
</comment>
<keyword evidence="6" id="KW-0812">Transmembrane</keyword>
<keyword evidence="9" id="KW-0472">Membrane</keyword>
<keyword evidence="8" id="KW-1133">Transmembrane helix</keyword>
<feature type="compositionally biased region" description="Low complexity" evidence="10">
    <location>
        <begin position="144"/>
        <end position="155"/>
    </location>
</feature>
<dbReference type="InterPro" id="IPR037682">
    <property type="entry name" value="TonB_C"/>
</dbReference>
<evidence type="ECO:0000256" key="10">
    <source>
        <dbReference type="SAM" id="MobiDB-lite"/>
    </source>
</evidence>
<dbReference type="SUPFAM" id="SSF74653">
    <property type="entry name" value="TolA/TonB C-terminal domain"/>
    <property type="match status" value="1"/>
</dbReference>
<dbReference type="GO" id="GO:0098797">
    <property type="term" value="C:plasma membrane protein complex"/>
    <property type="evidence" value="ECO:0007669"/>
    <property type="project" value="TreeGrafter"/>
</dbReference>
<dbReference type="NCBIfam" id="TIGR01352">
    <property type="entry name" value="tonB_Cterm"/>
    <property type="match status" value="1"/>
</dbReference>
<comment type="similarity">
    <text evidence="2">Belongs to the TonB family.</text>
</comment>
<evidence type="ECO:0000313" key="12">
    <source>
        <dbReference type="EMBL" id="VFJ52569.1"/>
    </source>
</evidence>
<feature type="domain" description="TonB C-terminal" evidence="11">
    <location>
        <begin position="176"/>
        <end position="273"/>
    </location>
</feature>
<keyword evidence="5" id="KW-0997">Cell inner membrane</keyword>
<accession>A0A450SHD9</accession>
<keyword evidence="7" id="KW-0653">Protein transport</keyword>
<dbReference type="InterPro" id="IPR051045">
    <property type="entry name" value="TonB-dependent_transducer"/>
</dbReference>
<feature type="compositionally biased region" description="Polar residues" evidence="10">
    <location>
        <begin position="129"/>
        <end position="143"/>
    </location>
</feature>
<dbReference type="PANTHER" id="PTHR33446">
    <property type="entry name" value="PROTEIN TONB-RELATED"/>
    <property type="match status" value="1"/>
</dbReference>
<evidence type="ECO:0000256" key="7">
    <source>
        <dbReference type="ARBA" id="ARBA00022927"/>
    </source>
</evidence>
<dbReference type="AlphaFoldDB" id="A0A450SHD9"/>
<dbReference type="GO" id="GO:0031992">
    <property type="term" value="F:energy transducer activity"/>
    <property type="evidence" value="ECO:0007669"/>
    <property type="project" value="TreeGrafter"/>
</dbReference>
<organism evidence="12">
    <name type="scientific">Candidatus Kentrum sp. FW</name>
    <dbReference type="NCBI Taxonomy" id="2126338"/>
    <lineage>
        <taxon>Bacteria</taxon>
        <taxon>Pseudomonadati</taxon>
        <taxon>Pseudomonadota</taxon>
        <taxon>Gammaproteobacteria</taxon>
        <taxon>Candidatus Kentrum</taxon>
    </lineage>
</organism>
<gene>
    <name evidence="12" type="ORF">BECKFW1821A_GA0114235_10372</name>
</gene>
<evidence type="ECO:0000256" key="4">
    <source>
        <dbReference type="ARBA" id="ARBA00022475"/>
    </source>
</evidence>
<evidence type="ECO:0000256" key="8">
    <source>
        <dbReference type="ARBA" id="ARBA00022989"/>
    </source>
</evidence>
<feature type="region of interest" description="Disordered" evidence="10">
    <location>
        <begin position="127"/>
        <end position="168"/>
    </location>
</feature>
<sequence length="274" mass="30292">MKTHNSLFIGLLISSLLHVVIAIATSVAPSFKPGAVGVRQLSVTLAPNMEKPAPQEPQQVPPIPKPSIRKNQQQSPTAPIKVADRPVPRVRPEKTKITPKTEATDHVEDSLPPRMEEIRGAWNRVKRTPGSSMATPQTRPEMTSASVSPPSGSSSIANEPDKTSGAQSAVITREQHYLAVLRERVEREKFYPPVSKRRGEEGQVVVGFVIRKDGELTDFTIIRSSGIRRLDNAALRTLRGISPFEPIPEILRRQEWTLSVPIVYSLSQNKTIKK</sequence>
<dbReference type="Pfam" id="PF03544">
    <property type="entry name" value="TonB_C"/>
    <property type="match status" value="1"/>
</dbReference>
<reference evidence="12" key="1">
    <citation type="submission" date="2019-02" db="EMBL/GenBank/DDBJ databases">
        <authorList>
            <person name="Gruber-Vodicka R. H."/>
            <person name="Seah K. B. B."/>
        </authorList>
    </citation>
    <scope>NUCLEOTIDE SEQUENCE</scope>
    <source>
        <strain evidence="12">BECK_BZ15</strain>
    </source>
</reference>
<evidence type="ECO:0000256" key="6">
    <source>
        <dbReference type="ARBA" id="ARBA00022692"/>
    </source>
</evidence>
<dbReference type="GO" id="GO:0055085">
    <property type="term" value="P:transmembrane transport"/>
    <property type="evidence" value="ECO:0007669"/>
    <property type="project" value="InterPro"/>
</dbReference>
<evidence type="ECO:0000256" key="2">
    <source>
        <dbReference type="ARBA" id="ARBA00006555"/>
    </source>
</evidence>
<feature type="region of interest" description="Disordered" evidence="10">
    <location>
        <begin position="49"/>
        <end position="107"/>
    </location>
</feature>
<evidence type="ECO:0000256" key="1">
    <source>
        <dbReference type="ARBA" id="ARBA00004383"/>
    </source>
</evidence>
<proteinExistence type="inferred from homology"/>
<dbReference type="PANTHER" id="PTHR33446:SF2">
    <property type="entry name" value="PROTEIN TONB"/>
    <property type="match status" value="1"/>
</dbReference>